<evidence type="ECO:0000313" key="2">
    <source>
        <dbReference type="EMBL" id="KAF7349991.1"/>
    </source>
</evidence>
<dbReference type="InterPro" id="IPR003593">
    <property type="entry name" value="AAA+_ATPase"/>
</dbReference>
<dbReference type="GO" id="GO:0005524">
    <property type="term" value="F:ATP binding"/>
    <property type="evidence" value="ECO:0007669"/>
    <property type="project" value="InterPro"/>
</dbReference>
<dbReference type="CDD" id="cd19481">
    <property type="entry name" value="RecA-like_protease"/>
    <property type="match status" value="1"/>
</dbReference>
<dbReference type="PANTHER" id="PTHR46411">
    <property type="entry name" value="FAMILY ATPASE, PUTATIVE-RELATED"/>
    <property type="match status" value="1"/>
</dbReference>
<dbReference type="InterPro" id="IPR054289">
    <property type="entry name" value="DUF7025"/>
</dbReference>
<dbReference type="AlphaFoldDB" id="A0A8H7CVY3"/>
<reference evidence="2" key="1">
    <citation type="submission" date="2020-05" db="EMBL/GenBank/DDBJ databases">
        <title>Mycena genomes resolve the evolution of fungal bioluminescence.</title>
        <authorList>
            <person name="Tsai I.J."/>
        </authorList>
    </citation>
    <scope>NUCLEOTIDE SEQUENCE</scope>
    <source>
        <strain evidence="2">CCC161011</strain>
    </source>
</reference>
<dbReference type="OrthoDB" id="10042665at2759"/>
<dbReference type="Proteomes" id="UP000620124">
    <property type="component" value="Unassembled WGS sequence"/>
</dbReference>
<organism evidence="2 3">
    <name type="scientific">Mycena venus</name>
    <dbReference type="NCBI Taxonomy" id="2733690"/>
    <lineage>
        <taxon>Eukaryota</taxon>
        <taxon>Fungi</taxon>
        <taxon>Dikarya</taxon>
        <taxon>Basidiomycota</taxon>
        <taxon>Agaricomycotina</taxon>
        <taxon>Agaricomycetes</taxon>
        <taxon>Agaricomycetidae</taxon>
        <taxon>Agaricales</taxon>
        <taxon>Marasmiineae</taxon>
        <taxon>Mycenaceae</taxon>
        <taxon>Mycena</taxon>
    </lineage>
</organism>
<sequence>MGTLLEIKHVDKIRLPDSGEWIIQNASDSEIGHKTRDDDKYAEWAEYAFIVRRSGLLRSAVREAMKAVEGVSWNGPVLKLDLQLLLAFLPHLRAASNICDPPASSDSNKGVTNEHLTFLIGFLESEYASTLQKIRTLVEYAETTFDLIWAIFVPGEMIFARCKTTGEPRAFRLKRIQKERRWPTNKIDWDLTCEYVDAADPSATGQQFGRVSHSITIENFDGIQKITDLVAYPFKYHPSAADISQKLIHRGREWANLRGVHHKQYNGLAYRNSEDVLGYRKLEGVRVDGRIMIDGDTFAIVEPNYSRPCPRKGVFGELLDAMEDKRSELKRSHPGSFDVEDIRDEDLLLATPIVYGFSFTQKRWFEFNVKCVSDIQWSEEGFDNLAIDPDRKILIKGLVKSHASLREKRPVDDFVAGKGSGLIINLFGPPGVGKTLTVEATSEHLRRPLYVVSAGDLGTTSTHLDEALTKIFSLVPKWDAVVLIDEADVFLEERGTADIERNAMVAVFLRQLEYFQGILFLTTNRVKQFDAAFQSRIHLSLRYNDLAQAEKEQLWRAFLQKTRSAGVSMCEFSAQQLQTLSLKNLNGREIKNIVNLSVALAAENKEDLTYGHIVRTMNITDDWGSHGPST</sequence>
<dbReference type="InterPro" id="IPR027417">
    <property type="entry name" value="P-loop_NTPase"/>
</dbReference>
<dbReference type="SMART" id="SM00382">
    <property type="entry name" value="AAA"/>
    <property type="match status" value="1"/>
</dbReference>
<keyword evidence="3" id="KW-1185">Reference proteome</keyword>
<dbReference type="InterPro" id="IPR003959">
    <property type="entry name" value="ATPase_AAA_core"/>
</dbReference>
<dbReference type="Pfam" id="PF22942">
    <property type="entry name" value="DUF7025"/>
    <property type="match status" value="1"/>
</dbReference>
<evidence type="ECO:0000313" key="3">
    <source>
        <dbReference type="Proteomes" id="UP000620124"/>
    </source>
</evidence>
<keyword evidence="2" id="KW-0378">Hydrolase</keyword>
<accession>A0A8H7CVY3</accession>
<dbReference type="PANTHER" id="PTHR46411:SF3">
    <property type="entry name" value="AAA+ ATPASE DOMAIN-CONTAINING PROTEIN"/>
    <property type="match status" value="1"/>
</dbReference>
<dbReference type="GO" id="GO:0016887">
    <property type="term" value="F:ATP hydrolysis activity"/>
    <property type="evidence" value="ECO:0007669"/>
    <property type="project" value="InterPro"/>
</dbReference>
<dbReference type="Gene3D" id="3.40.50.300">
    <property type="entry name" value="P-loop containing nucleotide triphosphate hydrolases"/>
    <property type="match status" value="1"/>
</dbReference>
<dbReference type="EMBL" id="JACAZI010000010">
    <property type="protein sequence ID" value="KAF7349991.1"/>
    <property type="molecule type" value="Genomic_DNA"/>
</dbReference>
<comment type="caution">
    <text evidence="2">The sequence shown here is derived from an EMBL/GenBank/DDBJ whole genome shotgun (WGS) entry which is preliminary data.</text>
</comment>
<evidence type="ECO:0000259" key="1">
    <source>
        <dbReference type="SMART" id="SM00382"/>
    </source>
</evidence>
<feature type="domain" description="AAA+ ATPase" evidence="1">
    <location>
        <begin position="420"/>
        <end position="544"/>
    </location>
</feature>
<dbReference type="Pfam" id="PF00004">
    <property type="entry name" value="AAA"/>
    <property type="match status" value="1"/>
</dbReference>
<protein>
    <submittedName>
        <fullName evidence="2">p-loop containing nucleoside triphosphate hydrolase protein</fullName>
    </submittedName>
</protein>
<name>A0A8H7CVY3_9AGAR</name>
<gene>
    <name evidence="2" type="ORF">MVEN_01300400</name>
</gene>
<dbReference type="SUPFAM" id="SSF52540">
    <property type="entry name" value="P-loop containing nucleoside triphosphate hydrolases"/>
    <property type="match status" value="1"/>
</dbReference>
<proteinExistence type="predicted"/>